<protein>
    <submittedName>
        <fullName evidence="4">Electron transfer flavoprotein subunit alpha/FixB family protein</fullName>
    </submittedName>
</protein>
<keyword evidence="5" id="KW-1185">Reference proteome</keyword>
<dbReference type="PANTHER" id="PTHR43153">
    <property type="entry name" value="ELECTRON TRANSFER FLAVOPROTEIN ALPHA"/>
    <property type="match status" value="1"/>
</dbReference>
<dbReference type="SMART" id="SM00893">
    <property type="entry name" value="ETF"/>
    <property type="match status" value="1"/>
</dbReference>
<dbReference type="PANTHER" id="PTHR43153:SF1">
    <property type="entry name" value="ELECTRON TRANSFER FLAVOPROTEIN SUBUNIT ALPHA, MITOCHONDRIAL"/>
    <property type="match status" value="1"/>
</dbReference>
<feature type="domain" description="Electron transfer flavoprotein alpha/beta-subunit N-terminal" evidence="3">
    <location>
        <begin position="105"/>
        <end position="285"/>
    </location>
</feature>
<comment type="caution">
    <text evidence="4">The sequence shown here is derived from an EMBL/GenBank/DDBJ whole genome shotgun (WGS) entry which is preliminary data.</text>
</comment>
<evidence type="ECO:0000313" key="4">
    <source>
        <dbReference type="EMBL" id="MBO0905828.1"/>
    </source>
</evidence>
<reference evidence="4 5" key="1">
    <citation type="submission" date="2021-03" db="EMBL/GenBank/DDBJ databases">
        <title>Whole genome sequence of Jiella sp. MQZ13P-4.</title>
        <authorList>
            <person name="Tuo L."/>
        </authorList>
    </citation>
    <scope>NUCLEOTIDE SEQUENCE [LARGE SCALE GENOMIC DNA]</scope>
    <source>
        <strain evidence="4 5">MQZ13P-4</strain>
    </source>
</reference>
<dbReference type="InterPro" id="IPR014731">
    <property type="entry name" value="ETF_asu_C"/>
</dbReference>
<dbReference type="InterPro" id="IPR029035">
    <property type="entry name" value="DHS-like_NAD/FAD-binding_dom"/>
</dbReference>
<dbReference type="Pfam" id="PF01012">
    <property type="entry name" value="ETF"/>
    <property type="match status" value="1"/>
</dbReference>
<evidence type="ECO:0000313" key="5">
    <source>
        <dbReference type="Proteomes" id="UP000664288"/>
    </source>
</evidence>
<evidence type="ECO:0000259" key="3">
    <source>
        <dbReference type="SMART" id="SM00893"/>
    </source>
</evidence>
<dbReference type="Gene3D" id="3.40.50.1220">
    <property type="entry name" value="TPP-binding domain"/>
    <property type="match status" value="1"/>
</dbReference>
<dbReference type="EMBL" id="JAFMPY010000026">
    <property type="protein sequence ID" value="MBO0905828.1"/>
    <property type="molecule type" value="Genomic_DNA"/>
</dbReference>
<accession>A0ABS3JA81</accession>
<comment type="similarity">
    <text evidence="1">Belongs to the ETF alpha-subunit/FixB family.</text>
</comment>
<evidence type="ECO:0000256" key="1">
    <source>
        <dbReference type="ARBA" id="ARBA00005817"/>
    </source>
</evidence>
<keyword evidence="2" id="KW-0813">Transport</keyword>
<dbReference type="RefSeq" id="WP_207352461.1">
    <property type="nucleotide sequence ID" value="NZ_JAFMPY010000026.1"/>
</dbReference>
<dbReference type="SUPFAM" id="SSF52402">
    <property type="entry name" value="Adenine nucleotide alpha hydrolases-like"/>
    <property type="match status" value="1"/>
</dbReference>
<gene>
    <name evidence="4" type="ORF">J1C47_19460</name>
</gene>
<dbReference type="InterPro" id="IPR014730">
    <property type="entry name" value="ETF_a/b_N"/>
</dbReference>
<name>A0ABS3JA81_9HYPH</name>
<evidence type="ECO:0000256" key="2">
    <source>
        <dbReference type="ARBA" id="ARBA00022982"/>
    </source>
</evidence>
<dbReference type="Gene3D" id="3.40.50.620">
    <property type="entry name" value="HUPs"/>
    <property type="match status" value="1"/>
</dbReference>
<dbReference type="InterPro" id="IPR001308">
    <property type="entry name" value="ETF_a/FixB"/>
</dbReference>
<organism evidence="4 5">
    <name type="scientific">Jiella sonneratiae</name>
    <dbReference type="NCBI Taxonomy" id="2816856"/>
    <lineage>
        <taxon>Bacteria</taxon>
        <taxon>Pseudomonadati</taxon>
        <taxon>Pseudomonadota</taxon>
        <taxon>Alphaproteobacteria</taxon>
        <taxon>Hyphomicrobiales</taxon>
        <taxon>Aurantimonadaceae</taxon>
        <taxon>Jiella</taxon>
    </lineage>
</organism>
<dbReference type="Proteomes" id="UP000664288">
    <property type="component" value="Unassembled WGS sequence"/>
</dbReference>
<dbReference type="Pfam" id="PF00766">
    <property type="entry name" value="ETF_alpha"/>
    <property type="match status" value="1"/>
</dbReference>
<proteinExistence type="inferred from homology"/>
<sequence length="428" mass="44361">MSRPRRDPRGERATKTITAAGRIRLDVALRAARAAASGRPRRDPWREWAASLVDETHRKRYDRSQRQMSREEAARFSTVRDTIEATAISPGQPALRVIEKPAFLVFAVVEAAGGRLSRFDRQVLGAARLLADAGDGGGAVVAVIAAGATAGDAARGDDHETGLGAAGADRVLVLEGGASPSGRSAAMLSAVEGLSPRHVVFAEDGDGADLARRLSVCLGEALFPAVEHLTARQAVRALRHAKAEIGLAPPRLMTIGEDRAKPYEAIPCEARRLDLGPFAGAGGTAARGDDSAILSVEIIPGDPARLSLSETDFVVSAGNGVSDFTAFRALAAKLRATPGASRVVCDAGLMPRAAQVGASGTVLSADCYLALGISGAPQHLQGIVGCEHVIAVNTDLHAAMIERAGLAIVADAQRVMPALLKLLGEAGA</sequence>
<dbReference type="SUPFAM" id="SSF52467">
    <property type="entry name" value="DHS-like NAD/FAD-binding domain"/>
    <property type="match status" value="1"/>
</dbReference>
<keyword evidence="2" id="KW-0249">Electron transport</keyword>
<dbReference type="InterPro" id="IPR014729">
    <property type="entry name" value="Rossmann-like_a/b/a_fold"/>
</dbReference>